<dbReference type="Pfam" id="PF16862">
    <property type="entry name" value="Glyco_hydro_79C"/>
    <property type="match status" value="1"/>
</dbReference>
<dbReference type="Proteomes" id="UP001219525">
    <property type="component" value="Unassembled WGS sequence"/>
</dbReference>
<accession>A0AAD6V1T9</accession>
<dbReference type="InterPro" id="IPR031728">
    <property type="entry name" value="GlcAase_C"/>
</dbReference>
<evidence type="ECO:0000259" key="2">
    <source>
        <dbReference type="Pfam" id="PF16862"/>
    </source>
</evidence>
<dbReference type="PANTHER" id="PTHR36183">
    <property type="entry name" value="BETA-GLUCURONIDASE"/>
    <property type="match status" value="1"/>
</dbReference>
<evidence type="ECO:0000313" key="4">
    <source>
        <dbReference type="Proteomes" id="UP001219525"/>
    </source>
</evidence>
<feature type="chain" id="PRO_5042105847" description="Beta-glucuronidase C-terminal domain-containing protein" evidence="1">
    <location>
        <begin position="20"/>
        <end position="531"/>
    </location>
</feature>
<dbReference type="AlphaFoldDB" id="A0AAD6V1T9"/>
<name>A0AAD6V1T9_9AGAR</name>
<dbReference type="EMBL" id="JARJCW010000065">
    <property type="protein sequence ID" value="KAJ7199967.1"/>
    <property type="molecule type" value="Genomic_DNA"/>
</dbReference>
<feature type="signal peptide" evidence="1">
    <location>
        <begin position="1"/>
        <end position="19"/>
    </location>
</feature>
<comment type="caution">
    <text evidence="3">The sequence shown here is derived from an EMBL/GenBank/DDBJ whole genome shotgun (WGS) entry which is preliminary data.</text>
</comment>
<gene>
    <name evidence="3" type="ORF">GGX14DRAFT_467109</name>
</gene>
<dbReference type="PANTHER" id="PTHR36183:SF2">
    <property type="entry name" value="BETA-GLUCURONIDASE C-TERMINAL DOMAIN-CONTAINING PROTEIN"/>
    <property type="match status" value="1"/>
</dbReference>
<keyword evidence="4" id="KW-1185">Reference proteome</keyword>
<keyword evidence="1" id="KW-0732">Signal</keyword>
<proteinExistence type="predicted"/>
<reference evidence="3" key="1">
    <citation type="submission" date="2023-03" db="EMBL/GenBank/DDBJ databases">
        <title>Massive genome expansion in bonnet fungi (Mycena s.s.) driven by repeated elements and novel gene families across ecological guilds.</title>
        <authorList>
            <consortium name="Lawrence Berkeley National Laboratory"/>
            <person name="Harder C.B."/>
            <person name="Miyauchi S."/>
            <person name="Viragh M."/>
            <person name="Kuo A."/>
            <person name="Thoen E."/>
            <person name="Andreopoulos B."/>
            <person name="Lu D."/>
            <person name="Skrede I."/>
            <person name="Drula E."/>
            <person name="Henrissat B."/>
            <person name="Morin E."/>
            <person name="Kohler A."/>
            <person name="Barry K."/>
            <person name="LaButti K."/>
            <person name="Morin E."/>
            <person name="Salamov A."/>
            <person name="Lipzen A."/>
            <person name="Mereny Z."/>
            <person name="Hegedus B."/>
            <person name="Baldrian P."/>
            <person name="Stursova M."/>
            <person name="Weitz H."/>
            <person name="Taylor A."/>
            <person name="Grigoriev I.V."/>
            <person name="Nagy L.G."/>
            <person name="Martin F."/>
            <person name="Kauserud H."/>
        </authorList>
    </citation>
    <scope>NUCLEOTIDE SEQUENCE</scope>
    <source>
        <strain evidence="3">9144</strain>
    </source>
</reference>
<sequence>MQLHLTHLFHFLRILSSRASDSNTAGTVTLASGSPTVQFKPPNSASNAQNVSQGFIGFAIEMLILPTYGGVDQPNKFSGNLMSAISSRTGAPIHIRVGGTSMDNSIFNASSDKAITVTTSPPSRADNCRLGSNRTIGGPWLSGFRNYNPGTRFTVEVPLARNHPVNRASFLKACIDAIPGGTQQLDAIEIGNEPDLYPKFPRLPCAPPHRHSGYGPADYSAEWKAAARNLSKEVDALNDKHTWYQAMVFSTTVDPKLWNVSAMWNDIDQGRFVKTVSQHYYQTDSSGSLPDDLMNHSKTVSEMESRFESTISFLEPRGIPFIIGEGNSAIGLPGNRRPVLDSSLGAALWTADFMMNAMAMGIKRVSLTPPWQVVNTTDETKSVRGTWYGHVFTADFIGTGGDLQVHRLPVNDSHPNIASYAGYNSGLLATFAVLDMRFWNGTNETGRPAVNIELANLDAGITGARVSRLTAPEGSNALANISWAGKQWSADNEGQEPKGNDSVVVKVANGSLAESVSIFASQGILLQMIRS</sequence>
<feature type="domain" description="Beta-glucuronidase C-terminal" evidence="2">
    <location>
        <begin position="420"/>
        <end position="522"/>
    </location>
</feature>
<dbReference type="Gene3D" id="3.20.20.80">
    <property type="entry name" value="Glycosidases"/>
    <property type="match status" value="1"/>
</dbReference>
<organism evidence="3 4">
    <name type="scientific">Mycena pura</name>
    <dbReference type="NCBI Taxonomy" id="153505"/>
    <lineage>
        <taxon>Eukaryota</taxon>
        <taxon>Fungi</taxon>
        <taxon>Dikarya</taxon>
        <taxon>Basidiomycota</taxon>
        <taxon>Agaricomycotina</taxon>
        <taxon>Agaricomycetes</taxon>
        <taxon>Agaricomycetidae</taxon>
        <taxon>Agaricales</taxon>
        <taxon>Marasmiineae</taxon>
        <taxon>Mycenaceae</taxon>
        <taxon>Mycena</taxon>
    </lineage>
</organism>
<dbReference type="SUPFAM" id="SSF51445">
    <property type="entry name" value="(Trans)glycosidases"/>
    <property type="match status" value="1"/>
</dbReference>
<dbReference type="InterPro" id="IPR052974">
    <property type="entry name" value="GH79_Enzymes"/>
</dbReference>
<evidence type="ECO:0000313" key="3">
    <source>
        <dbReference type="EMBL" id="KAJ7199967.1"/>
    </source>
</evidence>
<evidence type="ECO:0000256" key="1">
    <source>
        <dbReference type="SAM" id="SignalP"/>
    </source>
</evidence>
<protein>
    <recommendedName>
        <fullName evidence="2">Beta-glucuronidase C-terminal domain-containing protein</fullName>
    </recommendedName>
</protein>
<dbReference type="InterPro" id="IPR017853">
    <property type="entry name" value="GH"/>
</dbReference>